<name>A0A7X9RVS7_9BACT</name>
<dbReference type="PROSITE" id="PS50801">
    <property type="entry name" value="STAS"/>
    <property type="match status" value="1"/>
</dbReference>
<protein>
    <submittedName>
        <fullName evidence="2">STAS domain-containing protein</fullName>
    </submittedName>
</protein>
<proteinExistence type="predicted"/>
<dbReference type="PANTHER" id="PTHR33745:SF1">
    <property type="entry name" value="RSBT ANTAGONIST PROTEIN RSBS"/>
    <property type="match status" value="1"/>
</dbReference>
<comment type="caution">
    <text evidence="2">The sequence shown here is derived from an EMBL/GenBank/DDBJ whole genome shotgun (WGS) entry which is preliminary data.</text>
</comment>
<dbReference type="InterPro" id="IPR051932">
    <property type="entry name" value="Bact_StressResp_Reg"/>
</dbReference>
<dbReference type="InterPro" id="IPR036513">
    <property type="entry name" value="STAS_dom_sf"/>
</dbReference>
<dbReference type="SUPFAM" id="SSF52091">
    <property type="entry name" value="SpoIIaa-like"/>
    <property type="match status" value="1"/>
</dbReference>
<dbReference type="Pfam" id="PF01740">
    <property type="entry name" value="STAS"/>
    <property type="match status" value="1"/>
</dbReference>
<feature type="domain" description="STAS" evidence="1">
    <location>
        <begin position="34"/>
        <end position="119"/>
    </location>
</feature>
<dbReference type="EMBL" id="JABANE010000045">
    <property type="protein sequence ID" value="NME69647.1"/>
    <property type="molecule type" value="Genomic_DNA"/>
</dbReference>
<keyword evidence="3" id="KW-1185">Reference proteome</keyword>
<dbReference type="RefSeq" id="WP_169657912.1">
    <property type="nucleotide sequence ID" value="NZ_JABANE010000045.1"/>
</dbReference>
<gene>
    <name evidence="2" type="ORF">HHU12_16835</name>
</gene>
<dbReference type="Gene3D" id="3.30.750.24">
    <property type="entry name" value="STAS domain"/>
    <property type="match status" value="1"/>
</dbReference>
<evidence type="ECO:0000313" key="3">
    <source>
        <dbReference type="Proteomes" id="UP000576082"/>
    </source>
</evidence>
<sequence length="125" mass="14070">MNNWVKSGIPIQLHSKCIIASFQLDLHKDLLKLFQQELLDEIVKHNNIKGIIFDLSGLEIIDIIDFEHIRSIISMIKLTGFDTVISGLRPTVVSSLIMMDANIDNLLSSISLDEALIILDTKNDN</sequence>
<accession>A0A7X9RVS7</accession>
<dbReference type="Proteomes" id="UP000576082">
    <property type="component" value="Unassembled WGS sequence"/>
</dbReference>
<dbReference type="AlphaFoldDB" id="A0A7X9RVS7"/>
<dbReference type="InterPro" id="IPR002645">
    <property type="entry name" value="STAS_dom"/>
</dbReference>
<evidence type="ECO:0000259" key="1">
    <source>
        <dbReference type="PROSITE" id="PS50801"/>
    </source>
</evidence>
<reference evidence="2 3" key="1">
    <citation type="submission" date="2020-04" db="EMBL/GenBank/DDBJ databases">
        <title>Flammeovirga sp. SR4, a novel species isolated from seawater.</title>
        <authorList>
            <person name="Wang X."/>
        </authorList>
    </citation>
    <scope>NUCLEOTIDE SEQUENCE [LARGE SCALE GENOMIC DNA]</scope>
    <source>
        <strain evidence="2 3">ATCC 23126</strain>
    </source>
</reference>
<evidence type="ECO:0000313" key="2">
    <source>
        <dbReference type="EMBL" id="NME69647.1"/>
    </source>
</evidence>
<organism evidence="2 3">
    <name type="scientific">Flammeovirga aprica JL-4</name>
    <dbReference type="NCBI Taxonomy" id="694437"/>
    <lineage>
        <taxon>Bacteria</taxon>
        <taxon>Pseudomonadati</taxon>
        <taxon>Bacteroidota</taxon>
        <taxon>Cytophagia</taxon>
        <taxon>Cytophagales</taxon>
        <taxon>Flammeovirgaceae</taxon>
        <taxon>Flammeovirga</taxon>
    </lineage>
</organism>
<dbReference type="PANTHER" id="PTHR33745">
    <property type="entry name" value="RSBT ANTAGONIST PROTEIN RSBS-RELATED"/>
    <property type="match status" value="1"/>
</dbReference>